<sequence>METREAARAALKMHERLRQRHEAHAPVELPERMWDECRDSLRLSNRARLLKHPLAALRLRRQFRGRLINLIDVLDDQRRQLNEEFAGQRLMSPYEIALDLKALEHDFPEVEIDFGSCIISVTTEPVELEGLYLGPFRVKFCWKSLARSQPYIVEALDPHPAACDSDCHHPHVQNGALCEGDARLAIAKAIAEGRLADFFQIVGSVLATYNSASPYVSVEDWDRPECSCGDCGSGIDEEDAWGCEGCSTTICDGCRERCVDCDGIYCAACVTSCDGECGERLCRGCAEDGEGYCKDCRRALEEELAEQAAEEAEANAAESAEASDSVLVREEVPV</sequence>
<dbReference type="EMBL" id="CP036268">
    <property type="protein sequence ID" value="QDT36031.1"/>
    <property type="molecule type" value="Genomic_DNA"/>
</dbReference>
<protein>
    <submittedName>
        <fullName evidence="3">Uncharacterized protein</fullName>
    </submittedName>
</protein>
<keyword evidence="4" id="KW-1185">Reference proteome</keyword>
<proteinExistence type="predicted"/>
<organism evidence="3 4">
    <name type="scientific">Stratiformator vulcanicus</name>
    <dbReference type="NCBI Taxonomy" id="2527980"/>
    <lineage>
        <taxon>Bacteria</taxon>
        <taxon>Pseudomonadati</taxon>
        <taxon>Planctomycetota</taxon>
        <taxon>Planctomycetia</taxon>
        <taxon>Planctomycetales</taxon>
        <taxon>Planctomycetaceae</taxon>
        <taxon>Stratiformator</taxon>
    </lineage>
</organism>
<reference evidence="3 4" key="1">
    <citation type="submission" date="2019-02" db="EMBL/GenBank/DDBJ databases">
        <title>Deep-cultivation of Planctomycetes and their phenomic and genomic characterization uncovers novel biology.</title>
        <authorList>
            <person name="Wiegand S."/>
            <person name="Jogler M."/>
            <person name="Boedeker C."/>
            <person name="Pinto D."/>
            <person name="Vollmers J."/>
            <person name="Rivas-Marin E."/>
            <person name="Kohn T."/>
            <person name="Peeters S.H."/>
            <person name="Heuer A."/>
            <person name="Rast P."/>
            <person name="Oberbeckmann S."/>
            <person name="Bunk B."/>
            <person name="Jeske O."/>
            <person name="Meyerdierks A."/>
            <person name="Storesund J.E."/>
            <person name="Kallscheuer N."/>
            <person name="Luecker S."/>
            <person name="Lage O.M."/>
            <person name="Pohl T."/>
            <person name="Merkel B.J."/>
            <person name="Hornburger P."/>
            <person name="Mueller R.-W."/>
            <person name="Bruemmer F."/>
            <person name="Labrenz M."/>
            <person name="Spormann A.M."/>
            <person name="Op den Camp H."/>
            <person name="Overmann J."/>
            <person name="Amann R."/>
            <person name="Jetten M.S.M."/>
            <person name="Mascher T."/>
            <person name="Medema M.H."/>
            <person name="Devos D.P."/>
            <person name="Kaster A.-K."/>
            <person name="Ovreas L."/>
            <person name="Rohde M."/>
            <person name="Galperin M.Y."/>
            <person name="Jogler C."/>
        </authorList>
    </citation>
    <scope>NUCLEOTIDE SEQUENCE [LARGE SCALE GENOMIC DNA]</scope>
    <source>
        <strain evidence="3 4">Pan189</strain>
    </source>
</reference>
<dbReference type="KEGG" id="svp:Pan189_19550"/>
<evidence type="ECO:0000256" key="1">
    <source>
        <dbReference type="SAM" id="MobiDB-lite"/>
    </source>
</evidence>
<evidence type="ECO:0000313" key="4">
    <source>
        <dbReference type="Proteomes" id="UP000317318"/>
    </source>
</evidence>
<dbReference type="AlphaFoldDB" id="A0A517R100"/>
<accession>A0A517R100</accession>
<name>A0A517R100_9PLAN</name>
<evidence type="ECO:0000313" key="2">
    <source>
        <dbReference type="EMBL" id="QDT36031.1"/>
    </source>
</evidence>
<dbReference type="RefSeq" id="WP_145362267.1">
    <property type="nucleotide sequence ID" value="NZ_CP036268.1"/>
</dbReference>
<feature type="region of interest" description="Disordered" evidence="1">
    <location>
        <begin position="307"/>
        <end position="334"/>
    </location>
</feature>
<dbReference type="EMBL" id="CP036268">
    <property type="protein sequence ID" value="QDT37575.1"/>
    <property type="molecule type" value="Genomic_DNA"/>
</dbReference>
<dbReference type="Proteomes" id="UP000317318">
    <property type="component" value="Chromosome"/>
</dbReference>
<evidence type="ECO:0000313" key="3">
    <source>
        <dbReference type="EMBL" id="QDT37575.1"/>
    </source>
</evidence>
<dbReference type="KEGG" id="svp:Pan189_03860"/>
<dbReference type="OrthoDB" id="258484at2"/>
<feature type="compositionally biased region" description="Low complexity" evidence="1">
    <location>
        <begin position="314"/>
        <end position="323"/>
    </location>
</feature>
<gene>
    <name evidence="2" type="ORF">Pan189_03860</name>
    <name evidence="3" type="ORF">Pan189_19550</name>
</gene>